<dbReference type="InterPro" id="IPR008930">
    <property type="entry name" value="Terpenoid_cyclase/PrenylTrfase"/>
</dbReference>
<evidence type="ECO:0000313" key="14">
    <source>
        <dbReference type="Proteomes" id="UP000464178"/>
    </source>
</evidence>
<evidence type="ECO:0000256" key="7">
    <source>
        <dbReference type="ARBA" id="ARBA00022833"/>
    </source>
</evidence>
<evidence type="ECO:0000259" key="12">
    <source>
        <dbReference type="Pfam" id="PF00432"/>
    </source>
</evidence>
<dbReference type="GO" id="GO:0046872">
    <property type="term" value="F:metal ion binding"/>
    <property type="evidence" value="ECO:0007669"/>
    <property type="project" value="UniProtKB-KW"/>
</dbReference>
<dbReference type="KEGG" id="gms:SOIL9_61820"/>
<dbReference type="GO" id="GO:0008318">
    <property type="term" value="F:protein prenyltransferase activity"/>
    <property type="evidence" value="ECO:0007669"/>
    <property type="project" value="InterPro"/>
</dbReference>
<protein>
    <recommendedName>
        <fullName evidence="8">Geranylgeranyl transferase type II subunit beta</fullName>
    </recommendedName>
    <alternativeName>
        <fullName evidence="9">Type II protein geranyl-geranyltransferase subunit beta</fullName>
    </alternativeName>
</protein>
<sequence length="304" mass="32951">MRTSFAIVLLLPSVAFAQPTATQKQETVKWVTDLQDPNGGFYPNPQDPNPDAAPRPSLRATSSAARALKYLGADVPNKDKHAAFVLKCYDPKTGGFAEPGGKPDVVLTSIGVMAAAEFGIPHEKYAKALDYLKENAKTFEDVRIGAAGVEAWGVKDCPFKLDPWFEIAATYGRDTFKGAPGAEQAREAGSLLAFNLRLKADEKLEPGNQAVVAAPLLTGQRPDGGWGKKGEKASDIETTYRVMRALMLLKEKPKDVKELRAFINAHRNKDGGFATKPGDKSSMGGVYYCTVISKWLDEMDAAKK</sequence>
<evidence type="ECO:0000313" key="13">
    <source>
        <dbReference type="EMBL" id="VTR91532.1"/>
    </source>
</evidence>
<feature type="domain" description="Prenyltransferase alpha-alpha toroid" evidence="12">
    <location>
        <begin position="18"/>
        <end position="132"/>
    </location>
</feature>
<evidence type="ECO:0000256" key="4">
    <source>
        <dbReference type="ARBA" id="ARBA00022679"/>
    </source>
</evidence>
<keyword evidence="4 13" id="KW-0808">Transferase</keyword>
<evidence type="ECO:0000256" key="5">
    <source>
        <dbReference type="ARBA" id="ARBA00022723"/>
    </source>
</evidence>
<evidence type="ECO:0000256" key="8">
    <source>
        <dbReference type="ARBA" id="ARBA00030816"/>
    </source>
</evidence>
<keyword evidence="7" id="KW-0862">Zinc</keyword>
<keyword evidence="5" id="KW-0479">Metal-binding</keyword>
<keyword evidence="14" id="KW-1185">Reference proteome</keyword>
<evidence type="ECO:0000256" key="10">
    <source>
        <dbReference type="SAM" id="MobiDB-lite"/>
    </source>
</evidence>
<evidence type="ECO:0000256" key="6">
    <source>
        <dbReference type="ARBA" id="ARBA00022737"/>
    </source>
</evidence>
<dbReference type="AlphaFoldDB" id="A0A6P2CWQ7"/>
<evidence type="ECO:0000256" key="11">
    <source>
        <dbReference type="SAM" id="SignalP"/>
    </source>
</evidence>
<proteinExistence type="inferred from homology"/>
<keyword evidence="3" id="KW-0637">Prenyltransferase</keyword>
<dbReference type="PANTHER" id="PTHR11774:SF11">
    <property type="entry name" value="GERANYLGERANYL TRANSFERASE TYPE-2 SUBUNIT BETA"/>
    <property type="match status" value="1"/>
</dbReference>
<dbReference type="CDD" id="cd00688">
    <property type="entry name" value="ISOPREN_C2_like"/>
    <property type="match status" value="1"/>
</dbReference>
<evidence type="ECO:0000256" key="2">
    <source>
        <dbReference type="ARBA" id="ARBA00010497"/>
    </source>
</evidence>
<accession>A0A6P2CWQ7</accession>
<feature type="signal peptide" evidence="11">
    <location>
        <begin position="1"/>
        <end position="17"/>
    </location>
</feature>
<comment type="similarity">
    <text evidence="2">Belongs to the protein prenyltransferase subunit beta family.</text>
</comment>
<keyword evidence="11" id="KW-0732">Signal</keyword>
<dbReference type="RefSeq" id="WP_162666514.1">
    <property type="nucleotide sequence ID" value="NZ_LR593886.1"/>
</dbReference>
<dbReference type="Gene3D" id="1.50.10.20">
    <property type="match status" value="2"/>
</dbReference>
<reference evidence="13 14" key="1">
    <citation type="submission" date="2019-05" db="EMBL/GenBank/DDBJ databases">
        <authorList>
            <consortium name="Science for Life Laboratories"/>
        </authorList>
    </citation>
    <scope>NUCLEOTIDE SEQUENCE [LARGE SCALE GENOMIC DNA]</scope>
    <source>
        <strain evidence="13">Soil9</strain>
    </source>
</reference>
<gene>
    <name evidence="13" type="ORF">SOIL9_61820</name>
</gene>
<dbReference type="SUPFAM" id="SSF48239">
    <property type="entry name" value="Terpenoid cyclases/Protein prenyltransferases"/>
    <property type="match status" value="1"/>
</dbReference>
<evidence type="ECO:0000256" key="1">
    <source>
        <dbReference type="ARBA" id="ARBA00001947"/>
    </source>
</evidence>
<feature type="chain" id="PRO_5026826050" description="Geranylgeranyl transferase type II subunit beta" evidence="11">
    <location>
        <begin position="18"/>
        <end position="304"/>
    </location>
</feature>
<dbReference type="InterPro" id="IPR001330">
    <property type="entry name" value="Prenyltrans"/>
</dbReference>
<feature type="region of interest" description="Disordered" evidence="10">
    <location>
        <begin position="34"/>
        <end position="58"/>
    </location>
</feature>
<feature type="domain" description="Prenyltransferase alpha-alpha toroid" evidence="12">
    <location>
        <begin position="176"/>
        <end position="293"/>
    </location>
</feature>
<dbReference type="EMBL" id="LR593886">
    <property type="protein sequence ID" value="VTR91532.1"/>
    <property type="molecule type" value="Genomic_DNA"/>
</dbReference>
<dbReference type="Pfam" id="PF00432">
    <property type="entry name" value="Prenyltrans"/>
    <property type="match status" value="2"/>
</dbReference>
<dbReference type="PANTHER" id="PTHR11774">
    <property type="entry name" value="GERANYLGERANYL TRANSFERASE TYPE BETA SUBUNIT"/>
    <property type="match status" value="1"/>
</dbReference>
<keyword evidence="6" id="KW-0677">Repeat</keyword>
<name>A0A6P2CWQ7_9BACT</name>
<dbReference type="Proteomes" id="UP000464178">
    <property type="component" value="Chromosome"/>
</dbReference>
<evidence type="ECO:0000256" key="9">
    <source>
        <dbReference type="ARBA" id="ARBA00032766"/>
    </source>
</evidence>
<comment type="cofactor">
    <cofactor evidence="1">
        <name>Zn(2+)</name>
        <dbReference type="ChEBI" id="CHEBI:29105"/>
    </cofactor>
</comment>
<dbReference type="InterPro" id="IPR045089">
    <property type="entry name" value="PGGT1B-like"/>
</dbReference>
<organism evidence="13 14">
    <name type="scientific">Gemmata massiliana</name>
    <dbReference type="NCBI Taxonomy" id="1210884"/>
    <lineage>
        <taxon>Bacteria</taxon>
        <taxon>Pseudomonadati</taxon>
        <taxon>Planctomycetota</taxon>
        <taxon>Planctomycetia</taxon>
        <taxon>Gemmatales</taxon>
        <taxon>Gemmataceae</taxon>
        <taxon>Gemmata</taxon>
    </lineage>
</organism>
<evidence type="ECO:0000256" key="3">
    <source>
        <dbReference type="ARBA" id="ARBA00022602"/>
    </source>
</evidence>